<evidence type="ECO:0000259" key="2">
    <source>
        <dbReference type="Pfam" id="PF17919"/>
    </source>
</evidence>
<protein>
    <recommendedName>
        <fullName evidence="2">Reverse transcriptase/retrotransposon-derived protein RNase H-like domain-containing protein</fullName>
    </recommendedName>
</protein>
<dbReference type="CDD" id="cd00303">
    <property type="entry name" value="retropepsin_like"/>
    <property type="match status" value="1"/>
</dbReference>
<proteinExistence type="predicted"/>
<dbReference type="PANTHER" id="PTHR34072">
    <property type="entry name" value="ENZYMATIC POLYPROTEIN-RELATED"/>
    <property type="match status" value="1"/>
</dbReference>
<evidence type="ECO:0000313" key="3">
    <source>
        <dbReference type="EMBL" id="KAK3505715.1"/>
    </source>
</evidence>
<dbReference type="Gene3D" id="3.30.70.270">
    <property type="match status" value="1"/>
</dbReference>
<comment type="caution">
    <text evidence="3">The sequence shown here is derived from an EMBL/GenBank/DDBJ whole genome shotgun (WGS) entry which is preliminary data.</text>
</comment>
<dbReference type="SUPFAM" id="SSF56672">
    <property type="entry name" value="DNA/RNA polymerases"/>
    <property type="match status" value="1"/>
</dbReference>
<dbReference type="Gene3D" id="2.40.70.10">
    <property type="entry name" value="Acid Proteases"/>
    <property type="match status" value="1"/>
</dbReference>
<dbReference type="CDD" id="cd09274">
    <property type="entry name" value="RNase_HI_RT_Ty3"/>
    <property type="match status" value="1"/>
</dbReference>
<dbReference type="InterPro" id="IPR043128">
    <property type="entry name" value="Rev_trsase/Diguanyl_cyclase"/>
</dbReference>
<evidence type="ECO:0000313" key="4">
    <source>
        <dbReference type="Proteomes" id="UP001274896"/>
    </source>
</evidence>
<feature type="non-terminal residue" evidence="3">
    <location>
        <position position="1"/>
    </location>
</feature>
<dbReference type="Pfam" id="PF17919">
    <property type="entry name" value="RT_RNaseH_2"/>
    <property type="match status" value="1"/>
</dbReference>
<dbReference type="Proteomes" id="UP001274896">
    <property type="component" value="Unassembled WGS sequence"/>
</dbReference>
<dbReference type="InterPro" id="IPR041577">
    <property type="entry name" value="RT_RNaseH_2"/>
</dbReference>
<feature type="region of interest" description="Disordered" evidence="1">
    <location>
        <begin position="198"/>
        <end position="222"/>
    </location>
</feature>
<accession>A0AAE0PPS2</accession>
<keyword evidence="4" id="KW-1185">Reference proteome</keyword>
<dbReference type="AlphaFoldDB" id="A0AAE0PPS2"/>
<dbReference type="InterPro" id="IPR043502">
    <property type="entry name" value="DNA/RNA_pol_sf"/>
</dbReference>
<feature type="region of interest" description="Disordered" evidence="1">
    <location>
        <begin position="69"/>
        <end position="95"/>
    </location>
</feature>
<feature type="domain" description="Reverse transcriptase/retrotransposon-derived protein RNase H-like" evidence="2">
    <location>
        <begin position="447"/>
        <end position="547"/>
    </location>
</feature>
<dbReference type="PANTHER" id="PTHR34072:SF42">
    <property type="entry name" value="INTEGRASE CATALYTIC DOMAIN-CONTAINING PROTEIN"/>
    <property type="match status" value="1"/>
</dbReference>
<sequence>SACCLLSRLRTFCLPPTTFLSSSPIAGPAHGSDCIRQQRRAATEYFTIIIRQGALIRSLQDQVEELQNQLQGASQAHPPPPVIAPAATVTPPPSHGESPRMVLLEKYDGSADRCRGFLCQCEIFFSHQPDTYREEEIKCAFLFLLLMGRALDWASVVWDVDPQIRTSFTYFMGMVHEVFEYPPGDNLHCQRRADSRPSLPTYAQAEPPSPRGDDPEPMQLRRSHVPDPVRQHLACNRLCFYFGGSGHLSHCCPDRPPDRFRAVNLIDKTLVEELRIATLPHTPPLKITAIDSQPIGKGYLTHQTELLELQVGVLLSETLAFYMTSSPANPIILGFPWLRQHDPQLSWMHKGLLQWSPRCVGKCLRNSIPRPCLTTSVENPNTATQQGVEMDQTKVCAVTEWPEPTTVRELQRFLGFANFYWRFIRNYSSIASPLTSLLKSKPRRLVWNEMAREAFVRLRTSFTTAPILHHPDPNLPFAVEIDASSSGIGAVLSQRHGTPGKLHPCAFYSRKLTVAKANYDMGNRELLSIKDALEEWCYWLEGARHPFLVLTDHRNLENLRDAKRLNLRQARWALFFTRFEFSVTYCPGSKNSKADALSLQFEADKPLPHPDPILPSTAILAPVWWNLLEEIQRAHANEPPPAN</sequence>
<evidence type="ECO:0000256" key="1">
    <source>
        <dbReference type="SAM" id="MobiDB-lite"/>
    </source>
</evidence>
<gene>
    <name evidence="3" type="ORF">QTP70_004361</name>
</gene>
<dbReference type="InterPro" id="IPR021109">
    <property type="entry name" value="Peptidase_aspartic_dom_sf"/>
</dbReference>
<dbReference type="FunFam" id="3.30.70.270:FF:000020">
    <property type="entry name" value="Transposon Tf2-6 polyprotein-like Protein"/>
    <property type="match status" value="1"/>
</dbReference>
<feature type="non-terminal residue" evidence="3">
    <location>
        <position position="643"/>
    </location>
</feature>
<name>A0AAE0PPS2_9TELE</name>
<dbReference type="EMBL" id="JAUCMX010000610">
    <property type="protein sequence ID" value="KAK3505715.1"/>
    <property type="molecule type" value="Genomic_DNA"/>
</dbReference>
<organism evidence="3 4">
    <name type="scientific">Hemibagrus guttatus</name>
    <dbReference type="NCBI Taxonomy" id="175788"/>
    <lineage>
        <taxon>Eukaryota</taxon>
        <taxon>Metazoa</taxon>
        <taxon>Chordata</taxon>
        <taxon>Craniata</taxon>
        <taxon>Vertebrata</taxon>
        <taxon>Euteleostomi</taxon>
        <taxon>Actinopterygii</taxon>
        <taxon>Neopterygii</taxon>
        <taxon>Teleostei</taxon>
        <taxon>Ostariophysi</taxon>
        <taxon>Siluriformes</taxon>
        <taxon>Bagridae</taxon>
        <taxon>Hemibagrus</taxon>
    </lineage>
</organism>
<reference evidence="3" key="1">
    <citation type="submission" date="2023-06" db="EMBL/GenBank/DDBJ databases">
        <title>Male Hemibagrus guttatus genome.</title>
        <authorList>
            <person name="Bian C."/>
        </authorList>
    </citation>
    <scope>NUCLEOTIDE SEQUENCE</scope>
    <source>
        <strain evidence="3">Male_cb2023</strain>
        <tissue evidence="3">Muscle</tissue>
    </source>
</reference>